<comment type="caution">
    <text evidence="2">The sequence shown here is derived from an EMBL/GenBank/DDBJ whole genome shotgun (WGS) entry which is preliminary data.</text>
</comment>
<dbReference type="EMBL" id="LJXB01000088">
    <property type="protein sequence ID" value="KPU55920.1"/>
    <property type="molecule type" value="Genomic_DNA"/>
</dbReference>
<feature type="transmembrane region" description="Helical" evidence="1">
    <location>
        <begin position="12"/>
        <end position="33"/>
    </location>
</feature>
<evidence type="ECO:0000313" key="3">
    <source>
        <dbReference type="Proteomes" id="UP000050349"/>
    </source>
</evidence>
<dbReference type="PATRIC" id="fig|294.162.peg.4871"/>
<proteinExistence type="predicted"/>
<protein>
    <recommendedName>
        <fullName evidence="4">Transmembrane protein</fullName>
    </recommendedName>
</protein>
<dbReference type="OrthoDB" id="9876626at2"/>
<keyword evidence="1" id="KW-0812">Transmembrane</keyword>
<name>A0A0P8WRZ6_PSEFL</name>
<accession>A0A0P8WRZ6</accession>
<evidence type="ECO:0000313" key="2">
    <source>
        <dbReference type="EMBL" id="KPU55920.1"/>
    </source>
</evidence>
<gene>
    <name evidence="2" type="ORF">AN403_1811</name>
</gene>
<feature type="transmembrane region" description="Helical" evidence="1">
    <location>
        <begin position="133"/>
        <end position="151"/>
    </location>
</feature>
<sequence>MQWPKGGIEQIRLTFGALGVVALILLIFVDSYGYRGADIEFIRGRAVHFIGGKVPVITVRDSESGRYKQLDFRLTRAPGLFREAKGKEIELSFINGSLLDCSVDGVKLCSARCSSGGECEEQYESRKSKKVRFLVFMFFSFSAFAHLMLIWKSWKLRRGH</sequence>
<keyword evidence="1" id="KW-1133">Transmembrane helix</keyword>
<dbReference type="Proteomes" id="UP000050349">
    <property type="component" value="Unassembled WGS sequence"/>
</dbReference>
<reference evidence="2 3" key="1">
    <citation type="submission" date="2015-09" db="EMBL/GenBank/DDBJ databases">
        <authorList>
            <person name="Jackson K.R."/>
            <person name="Lunt B.L."/>
            <person name="Fisher J.N.B."/>
            <person name="Gardner A.V."/>
            <person name="Bailey M.E."/>
            <person name="Deus L.M."/>
            <person name="Earl A.S."/>
            <person name="Gibby P.D."/>
            <person name="Hartmann K.A."/>
            <person name="Liu J.E."/>
            <person name="Manci A.M."/>
            <person name="Nielsen D.A."/>
            <person name="Solomon M.B."/>
            <person name="Breakwell D.P."/>
            <person name="Burnett S.H."/>
            <person name="Grose J.H."/>
        </authorList>
    </citation>
    <scope>NUCLEOTIDE SEQUENCE [LARGE SCALE GENOMIC DNA]</scope>
    <source>
        <strain evidence="2 3">S613</strain>
    </source>
</reference>
<keyword evidence="1" id="KW-0472">Membrane</keyword>
<dbReference type="RefSeq" id="WP_007981972.1">
    <property type="nucleotide sequence ID" value="NZ_LJXB01000088.1"/>
</dbReference>
<evidence type="ECO:0008006" key="4">
    <source>
        <dbReference type="Google" id="ProtNLM"/>
    </source>
</evidence>
<dbReference type="AlphaFoldDB" id="A0A0P8WRZ6"/>
<evidence type="ECO:0000256" key="1">
    <source>
        <dbReference type="SAM" id="Phobius"/>
    </source>
</evidence>
<organism evidence="2 3">
    <name type="scientific">Pseudomonas fluorescens</name>
    <dbReference type="NCBI Taxonomy" id="294"/>
    <lineage>
        <taxon>Bacteria</taxon>
        <taxon>Pseudomonadati</taxon>
        <taxon>Pseudomonadota</taxon>
        <taxon>Gammaproteobacteria</taxon>
        <taxon>Pseudomonadales</taxon>
        <taxon>Pseudomonadaceae</taxon>
        <taxon>Pseudomonas</taxon>
    </lineage>
</organism>